<gene>
    <name evidence="1" type="ORF">GM668_21415</name>
</gene>
<evidence type="ECO:0008006" key="3">
    <source>
        <dbReference type="Google" id="ProtNLM"/>
    </source>
</evidence>
<proteinExistence type="predicted"/>
<dbReference type="OrthoDB" id="8041036at2"/>
<dbReference type="AlphaFoldDB" id="A0A6L6Q518"/>
<name>A0A6L6Q518_9BURK</name>
<dbReference type="Proteomes" id="UP000484015">
    <property type="component" value="Unassembled WGS sequence"/>
</dbReference>
<organism evidence="1 2">
    <name type="scientific">Pseudoduganella ginsengisoli</name>
    <dbReference type="NCBI Taxonomy" id="1462440"/>
    <lineage>
        <taxon>Bacteria</taxon>
        <taxon>Pseudomonadati</taxon>
        <taxon>Pseudomonadota</taxon>
        <taxon>Betaproteobacteria</taxon>
        <taxon>Burkholderiales</taxon>
        <taxon>Oxalobacteraceae</taxon>
        <taxon>Telluria group</taxon>
        <taxon>Pseudoduganella</taxon>
    </lineage>
</organism>
<keyword evidence="2" id="KW-1185">Reference proteome</keyword>
<protein>
    <recommendedName>
        <fullName evidence="3">Circularly permuted type 2 ATP-grasp protein</fullName>
    </recommendedName>
</protein>
<dbReference type="RefSeq" id="WP_155440987.1">
    <property type="nucleotide sequence ID" value="NZ_WNLA01000016.1"/>
</dbReference>
<dbReference type="SUPFAM" id="SSF56059">
    <property type="entry name" value="Glutathione synthetase ATP-binding domain-like"/>
    <property type="match status" value="1"/>
</dbReference>
<evidence type="ECO:0000313" key="2">
    <source>
        <dbReference type="Proteomes" id="UP000484015"/>
    </source>
</evidence>
<accession>A0A6L6Q518</accession>
<evidence type="ECO:0000313" key="1">
    <source>
        <dbReference type="EMBL" id="MTW04635.1"/>
    </source>
</evidence>
<dbReference type="EMBL" id="WNLA01000016">
    <property type="protein sequence ID" value="MTW04635.1"/>
    <property type="molecule type" value="Genomic_DNA"/>
</dbReference>
<sequence length="461" mass="50132">MKLEPVDPVLPQALEHYHALLQGPYLDSTVAAVAAVTDRQSQPGSEKNICHVLRPRFITQAQERAVNDAALAVFSALKQLQARLLADDALLAALPVDPAYLDLIRHTATMPTGVMGRIDAFAGMGGDVSFMEFNPNPGGAFYFDMIAEAFEQAPIMQAFRQRYPFESYRLSARMPAALGASYTRHGGQGVPRIALVFGDGAADAGAPASHHFEQSLEGQRLVGMLTRLGMPPVIASPADFAYTERTGLTARGNAVDAVFVENWRAWLGLPASHPLFVAVRERKAWLMNSVADKVLLGNKAMFALLSDADYASFLPPALRAAVDRHVPWTRLFQPSMTDFHGRRVDLLPTVAADKDRFVLKPADGWGGAQVVLGSDCSDAQWHAAMEAATRQTFVVQEKIAAAPESFPLLEQGALVLHDHFVDLNPYLWSDSTPYGMGARASRIAVTNFKQGASLLPVFVLR</sequence>
<reference evidence="1 2" key="1">
    <citation type="submission" date="2019-11" db="EMBL/GenBank/DDBJ databases">
        <title>Type strains purchased from KCTC, JCM and DSMZ.</title>
        <authorList>
            <person name="Lu H."/>
        </authorList>
    </citation>
    <scope>NUCLEOTIDE SEQUENCE [LARGE SCALE GENOMIC DNA]</scope>
    <source>
        <strain evidence="1 2">KCTC 42409</strain>
    </source>
</reference>
<comment type="caution">
    <text evidence="1">The sequence shown here is derived from an EMBL/GenBank/DDBJ whole genome shotgun (WGS) entry which is preliminary data.</text>
</comment>